<reference evidence="2 3" key="2">
    <citation type="journal article" date="2017" name="Front. Plant Sci.">
        <title>Gene Classification and Mining of Molecular Markers Useful in Red Clover (Trifolium pratense) Breeding.</title>
        <authorList>
            <person name="Istvanek J."/>
            <person name="Dluhosova J."/>
            <person name="Dluhos P."/>
            <person name="Patkova L."/>
            <person name="Nedelnik J."/>
            <person name="Repkova J."/>
        </authorList>
    </citation>
    <scope>NUCLEOTIDE SEQUENCE [LARGE SCALE GENOMIC DNA]</scope>
    <source>
        <strain evidence="3">cv. Tatra</strain>
        <tissue evidence="2">Young leaves</tissue>
    </source>
</reference>
<dbReference type="Proteomes" id="UP000236291">
    <property type="component" value="Unassembled WGS sequence"/>
</dbReference>
<protein>
    <submittedName>
        <fullName evidence="2">Uncharacterized protein</fullName>
    </submittedName>
</protein>
<name>A0A2K3KEV7_TRIPR</name>
<reference evidence="2 3" key="1">
    <citation type="journal article" date="2014" name="Am. J. Bot.">
        <title>Genome assembly and annotation for red clover (Trifolium pratense; Fabaceae).</title>
        <authorList>
            <person name="Istvanek J."/>
            <person name="Jaros M."/>
            <person name="Krenek A."/>
            <person name="Repkova J."/>
        </authorList>
    </citation>
    <scope>NUCLEOTIDE SEQUENCE [LARGE SCALE GENOMIC DNA]</scope>
    <source>
        <strain evidence="3">cv. Tatra</strain>
        <tissue evidence="2">Young leaves</tissue>
    </source>
</reference>
<proteinExistence type="predicted"/>
<feature type="non-terminal residue" evidence="2">
    <location>
        <position position="29"/>
    </location>
</feature>
<dbReference type="AlphaFoldDB" id="A0A2K3KEV7"/>
<evidence type="ECO:0000313" key="3">
    <source>
        <dbReference type="Proteomes" id="UP000236291"/>
    </source>
</evidence>
<gene>
    <name evidence="2" type="ORF">L195_g062303</name>
</gene>
<feature type="region of interest" description="Disordered" evidence="1">
    <location>
        <begin position="1"/>
        <end position="29"/>
    </location>
</feature>
<sequence>MNQDWSYERDCDGENGVSDQSLFPVRWGP</sequence>
<organism evidence="2 3">
    <name type="scientific">Trifolium pratense</name>
    <name type="common">Red clover</name>
    <dbReference type="NCBI Taxonomy" id="57577"/>
    <lineage>
        <taxon>Eukaryota</taxon>
        <taxon>Viridiplantae</taxon>
        <taxon>Streptophyta</taxon>
        <taxon>Embryophyta</taxon>
        <taxon>Tracheophyta</taxon>
        <taxon>Spermatophyta</taxon>
        <taxon>Magnoliopsida</taxon>
        <taxon>eudicotyledons</taxon>
        <taxon>Gunneridae</taxon>
        <taxon>Pentapetalae</taxon>
        <taxon>rosids</taxon>
        <taxon>fabids</taxon>
        <taxon>Fabales</taxon>
        <taxon>Fabaceae</taxon>
        <taxon>Papilionoideae</taxon>
        <taxon>50 kb inversion clade</taxon>
        <taxon>NPAAA clade</taxon>
        <taxon>Hologalegina</taxon>
        <taxon>IRL clade</taxon>
        <taxon>Trifolieae</taxon>
        <taxon>Trifolium</taxon>
    </lineage>
</organism>
<feature type="compositionally biased region" description="Basic and acidic residues" evidence="1">
    <location>
        <begin position="1"/>
        <end position="12"/>
    </location>
</feature>
<accession>A0A2K3KEV7</accession>
<evidence type="ECO:0000313" key="2">
    <source>
        <dbReference type="EMBL" id="PNX64826.1"/>
    </source>
</evidence>
<dbReference type="EMBL" id="ASHM01170920">
    <property type="protein sequence ID" value="PNX64826.1"/>
    <property type="molecule type" value="Genomic_DNA"/>
</dbReference>
<comment type="caution">
    <text evidence="2">The sequence shown here is derived from an EMBL/GenBank/DDBJ whole genome shotgun (WGS) entry which is preliminary data.</text>
</comment>
<evidence type="ECO:0000256" key="1">
    <source>
        <dbReference type="SAM" id="MobiDB-lite"/>
    </source>
</evidence>